<name>A0A0D0AKR1_9AGAM</name>
<organism evidence="1 2">
    <name type="scientific">Suillus luteus UH-Slu-Lm8-n1</name>
    <dbReference type="NCBI Taxonomy" id="930992"/>
    <lineage>
        <taxon>Eukaryota</taxon>
        <taxon>Fungi</taxon>
        <taxon>Dikarya</taxon>
        <taxon>Basidiomycota</taxon>
        <taxon>Agaricomycotina</taxon>
        <taxon>Agaricomycetes</taxon>
        <taxon>Agaricomycetidae</taxon>
        <taxon>Boletales</taxon>
        <taxon>Suillineae</taxon>
        <taxon>Suillaceae</taxon>
        <taxon>Suillus</taxon>
    </lineage>
</organism>
<dbReference type="AlphaFoldDB" id="A0A0D0AKR1"/>
<sequence>MTGEKSGSMQLSEMISNCMNRDWSQTDRTRSVQPLEQLRQCRLTETDDRVVTVCGVHKRGPEYRTALFYQFYNSLQRTMTIRNTASGIHSKRRMVFSIASNDAKMITKGQHADIGMSIRCDRQLLQNLHLLH</sequence>
<dbReference type="InParanoid" id="A0A0D0AKR1"/>
<protein>
    <submittedName>
        <fullName evidence="1">Uncharacterized protein</fullName>
    </submittedName>
</protein>
<dbReference type="Proteomes" id="UP000054485">
    <property type="component" value="Unassembled WGS sequence"/>
</dbReference>
<evidence type="ECO:0000313" key="2">
    <source>
        <dbReference type="Proteomes" id="UP000054485"/>
    </source>
</evidence>
<dbReference type="EMBL" id="KN835377">
    <property type="protein sequence ID" value="KIK38729.1"/>
    <property type="molecule type" value="Genomic_DNA"/>
</dbReference>
<evidence type="ECO:0000313" key="1">
    <source>
        <dbReference type="EMBL" id="KIK38729.1"/>
    </source>
</evidence>
<reference evidence="1 2" key="1">
    <citation type="submission" date="2014-04" db="EMBL/GenBank/DDBJ databases">
        <authorList>
            <consortium name="DOE Joint Genome Institute"/>
            <person name="Kuo A."/>
            <person name="Ruytinx J."/>
            <person name="Rineau F."/>
            <person name="Colpaert J."/>
            <person name="Kohler A."/>
            <person name="Nagy L.G."/>
            <person name="Floudas D."/>
            <person name="Copeland A."/>
            <person name="Barry K.W."/>
            <person name="Cichocki N."/>
            <person name="Veneault-Fourrey C."/>
            <person name="LaButti K."/>
            <person name="Lindquist E.A."/>
            <person name="Lipzen A."/>
            <person name="Lundell T."/>
            <person name="Morin E."/>
            <person name="Murat C."/>
            <person name="Sun H."/>
            <person name="Tunlid A."/>
            <person name="Henrissat B."/>
            <person name="Grigoriev I.V."/>
            <person name="Hibbett D.S."/>
            <person name="Martin F."/>
            <person name="Nordberg H.P."/>
            <person name="Cantor M.N."/>
            <person name="Hua S.X."/>
        </authorList>
    </citation>
    <scope>NUCLEOTIDE SEQUENCE [LARGE SCALE GENOMIC DNA]</scope>
    <source>
        <strain evidence="1 2">UH-Slu-Lm8-n1</strain>
    </source>
</reference>
<proteinExistence type="predicted"/>
<gene>
    <name evidence="1" type="ORF">CY34DRAFT_373877</name>
</gene>
<keyword evidence="2" id="KW-1185">Reference proteome</keyword>
<accession>A0A0D0AKR1</accession>
<reference evidence="2" key="2">
    <citation type="submission" date="2015-01" db="EMBL/GenBank/DDBJ databases">
        <title>Evolutionary Origins and Diversification of the Mycorrhizal Mutualists.</title>
        <authorList>
            <consortium name="DOE Joint Genome Institute"/>
            <consortium name="Mycorrhizal Genomics Consortium"/>
            <person name="Kohler A."/>
            <person name="Kuo A."/>
            <person name="Nagy L.G."/>
            <person name="Floudas D."/>
            <person name="Copeland A."/>
            <person name="Barry K.W."/>
            <person name="Cichocki N."/>
            <person name="Veneault-Fourrey C."/>
            <person name="LaButti K."/>
            <person name="Lindquist E.A."/>
            <person name="Lipzen A."/>
            <person name="Lundell T."/>
            <person name="Morin E."/>
            <person name="Murat C."/>
            <person name="Riley R."/>
            <person name="Ohm R."/>
            <person name="Sun H."/>
            <person name="Tunlid A."/>
            <person name="Henrissat B."/>
            <person name="Grigoriev I.V."/>
            <person name="Hibbett D.S."/>
            <person name="Martin F."/>
        </authorList>
    </citation>
    <scope>NUCLEOTIDE SEQUENCE [LARGE SCALE GENOMIC DNA]</scope>
    <source>
        <strain evidence="2">UH-Slu-Lm8-n1</strain>
    </source>
</reference>
<dbReference type="HOGENOM" id="CLU_1918468_0_0_1"/>